<dbReference type="AlphaFoldDB" id="A6HW32"/>
<gene>
    <name evidence="1" type="ORF">rCG_28656</name>
</gene>
<sequence>MAKKFNIDPLITHTLTLSEANEAVQLMKSGQW</sequence>
<name>A6HW32_RAT</name>
<dbReference type="EMBL" id="CH473952">
    <property type="protein sequence ID" value="EDL82318.1"/>
    <property type="molecule type" value="Genomic_DNA"/>
</dbReference>
<organism evidence="1 2">
    <name type="scientific">Rattus norvegicus</name>
    <name type="common">Rat</name>
    <dbReference type="NCBI Taxonomy" id="10116"/>
    <lineage>
        <taxon>Eukaryota</taxon>
        <taxon>Metazoa</taxon>
        <taxon>Chordata</taxon>
        <taxon>Craniata</taxon>
        <taxon>Vertebrata</taxon>
        <taxon>Euteleostomi</taxon>
        <taxon>Mammalia</taxon>
        <taxon>Eutheria</taxon>
        <taxon>Euarchontoglires</taxon>
        <taxon>Glires</taxon>
        <taxon>Rodentia</taxon>
        <taxon>Myomorpha</taxon>
        <taxon>Muroidea</taxon>
        <taxon>Muridae</taxon>
        <taxon>Murinae</taxon>
        <taxon>Rattus</taxon>
    </lineage>
</organism>
<dbReference type="SUPFAM" id="SSF50129">
    <property type="entry name" value="GroES-like"/>
    <property type="match status" value="1"/>
</dbReference>
<protein>
    <submittedName>
        <fullName evidence="1">RCG28656</fullName>
    </submittedName>
</protein>
<dbReference type="InterPro" id="IPR011032">
    <property type="entry name" value="GroES-like_sf"/>
</dbReference>
<dbReference type="Proteomes" id="UP000234681">
    <property type="component" value="Chromosome 2"/>
</dbReference>
<proteinExistence type="predicted"/>
<dbReference type="Gene3D" id="3.90.180.10">
    <property type="entry name" value="Medium-chain alcohol dehydrogenases, catalytic domain"/>
    <property type="match status" value="1"/>
</dbReference>
<evidence type="ECO:0000313" key="1">
    <source>
        <dbReference type="EMBL" id="EDL82318.1"/>
    </source>
</evidence>
<accession>A6HW32</accession>
<evidence type="ECO:0000313" key="2">
    <source>
        <dbReference type="Proteomes" id="UP000234681"/>
    </source>
</evidence>
<reference evidence="2" key="1">
    <citation type="submission" date="2005-09" db="EMBL/GenBank/DDBJ databases">
        <authorList>
            <person name="Mural R.J."/>
            <person name="Li P.W."/>
            <person name="Adams M.D."/>
            <person name="Amanatides P.G."/>
            <person name="Baden-Tillson H."/>
            <person name="Barnstead M."/>
            <person name="Chin S.H."/>
            <person name="Dew I."/>
            <person name="Evans C.A."/>
            <person name="Ferriera S."/>
            <person name="Flanigan M."/>
            <person name="Fosler C."/>
            <person name="Glodek A."/>
            <person name="Gu Z."/>
            <person name="Holt R.A."/>
            <person name="Jennings D."/>
            <person name="Kraft C.L."/>
            <person name="Lu F."/>
            <person name="Nguyen T."/>
            <person name="Nusskern D.R."/>
            <person name="Pfannkoch C.M."/>
            <person name="Sitter C."/>
            <person name="Sutton G.G."/>
            <person name="Venter J.C."/>
            <person name="Wang Z."/>
            <person name="Woodage T."/>
            <person name="Zheng X.H."/>
            <person name="Zhong F."/>
        </authorList>
    </citation>
    <scope>NUCLEOTIDE SEQUENCE [LARGE SCALE GENOMIC DNA]</scope>
    <source>
        <strain>BN</strain>
        <strain evidence="2">Sprague-Dawley</strain>
    </source>
</reference>